<gene>
    <name evidence="2" type="ORF">HK413_00255</name>
</gene>
<dbReference type="Proteomes" id="UP000566071">
    <property type="component" value="Unassembled WGS sequence"/>
</dbReference>
<dbReference type="RefSeq" id="WP_175268722.1">
    <property type="nucleotide sequence ID" value="NZ_JABFCR010000001.1"/>
</dbReference>
<reference evidence="2 3" key="1">
    <citation type="submission" date="2020-05" db="EMBL/GenBank/DDBJ databases">
        <authorList>
            <person name="Khan S.A."/>
            <person name="Jeon C.O."/>
            <person name="Chun B.H."/>
        </authorList>
    </citation>
    <scope>NUCLEOTIDE SEQUENCE [LARGE SCALE GENOMIC DNA]</scope>
    <source>
        <strain evidence="2 3">S1162</strain>
    </source>
</reference>
<organism evidence="2 3">
    <name type="scientific">Mucilaginibacter humi</name>
    <dbReference type="NCBI Taxonomy" id="2732510"/>
    <lineage>
        <taxon>Bacteria</taxon>
        <taxon>Pseudomonadati</taxon>
        <taxon>Bacteroidota</taxon>
        <taxon>Sphingobacteriia</taxon>
        <taxon>Sphingobacteriales</taxon>
        <taxon>Sphingobacteriaceae</taxon>
        <taxon>Mucilaginibacter</taxon>
    </lineage>
</organism>
<evidence type="ECO:0000313" key="3">
    <source>
        <dbReference type="Proteomes" id="UP000566071"/>
    </source>
</evidence>
<evidence type="ECO:0000313" key="2">
    <source>
        <dbReference type="EMBL" id="NNU33020.1"/>
    </source>
</evidence>
<feature type="signal peptide" evidence="1">
    <location>
        <begin position="1"/>
        <end position="18"/>
    </location>
</feature>
<evidence type="ECO:0008006" key="4">
    <source>
        <dbReference type="Google" id="ProtNLM"/>
    </source>
</evidence>
<keyword evidence="1" id="KW-0732">Signal</keyword>
<protein>
    <recommendedName>
        <fullName evidence="4">Entericidin</fullName>
    </recommendedName>
</protein>
<evidence type="ECO:0000256" key="1">
    <source>
        <dbReference type="SAM" id="SignalP"/>
    </source>
</evidence>
<comment type="caution">
    <text evidence="2">The sequence shown here is derived from an EMBL/GenBank/DDBJ whole genome shotgun (WGS) entry which is preliminary data.</text>
</comment>
<feature type="chain" id="PRO_5046561292" description="Entericidin" evidence="1">
    <location>
        <begin position="19"/>
        <end position="61"/>
    </location>
</feature>
<sequence>MKNLLKIAAIALAITSFAACEGNTTVKQTDSVKKDTTIVGDSTHKDTTTVTTTVKKDSVKN</sequence>
<dbReference type="EMBL" id="JABFCR010000001">
    <property type="protein sequence ID" value="NNU33020.1"/>
    <property type="molecule type" value="Genomic_DNA"/>
</dbReference>
<proteinExistence type="predicted"/>
<name>A0ABX1W1Y9_9SPHI</name>
<keyword evidence="3" id="KW-1185">Reference proteome</keyword>
<accession>A0ABX1W1Y9</accession>
<dbReference type="PROSITE" id="PS51257">
    <property type="entry name" value="PROKAR_LIPOPROTEIN"/>
    <property type="match status" value="1"/>
</dbReference>